<evidence type="ECO:0000313" key="2">
    <source>
        <dbReference type="Proteomes" id="UP000324897"/>
    </source>
</evidence>
<dbReference type="AlphaFoldDB" id="A0A5J9WTC1"/>
<feature type="non-terminal residue" evidence="1">
    <location>
        <position position="1"/>
    </location>
</feature>
<evidence type="ECO:0000313" key="1">
    <source>
        <dbReference type="EMBL" id="TVU51086.1"/>
    </source>
</evidence>
<proteinExistence type="predicted"/>
<name>A0A5J9WTC1_9POAL</name>
<dbReference type="OrthoDB" id="1393472at2759"/>
<dbReference type="EMBL" id="RWGY01000002">
    <property type="protein sequence ID" value="TVU51086.1"/>
    <property type="molecule type" value="Genomic_DNA"/>
</dbReference>
<dbReference type="Proteomes" id="UP000324897">
    <property type="component" value="Chromosome 6"/>
</dbReference>
<dbReference type="Gramene" id="TVU51086">
    <property type="protein sequence ID" value="TVU51086"/>
    <property type="gene ID" value="EJB05_02493"/>
</dbReference>
<organism evidence="1 2">
    <name type="scientific">Eragrostis curvula</name>
    <name type="common">weeping love grass</name>
    <dbReference type="NCBI Taxonomy" id="38414"/>
    <lineage>
        <taxon>Eukaryota</taxon>
        <taxon>Viridiplantae</taxon>
        <taxon>Streptophyta</taxon>
        <taxon>Embryophyta</taxon>
        <taxon>Tracheophyta</taxon>
        <taxon>Spermatophyta</taxon>
        <taxon>Magnoliopsida</taxon>
        <taxon>Liliopsida</taxon>
        <taxon>Poales</taxon>
        <taxon>Poaceae</taxon>
        <taxon>PACMAD clade</taxon>
        <taxon>Chloridoideae</taxon>
        <taxon>Eragrostideae</taxon>
        <taxon>Eragrostidinae</taxon>
        <taxon>Eragrostis</taxon>
    </lineage>
</organism>
<evidence type="ECO:0008006" key="3">
    <source>
        <dbReference type="Google" id="ProtNLM"/>
    </source>
</evidence>
<protein>
    <recommendedName>
        <fullName evidence="3">Reverse transcriptase zinc-binding domain-containing protein</fullName>
    </recommendedName>
</protein>
<sequence>MASDASATHELQTCILGGSRVRKCIQKNQHMKLYSKEEETIHHILAGCVFARQFWYALLQRVGLAALSPQLPDENFGAWWSKAADSHRNDCVFNGVSPNLSTALVMPGEEIRWWDMAGARALSLLTDQEGDIGD</sequence>
<reference evidence="1 2" key="1">
    <citation type="journal article" date="2019" name="Sci. Rep.">
        <title>A high-quality genome of Eragrostis curvula grass provides insights into Poaceae evolution and supports new strategies to enhance forage quality.</title>
        <authorList>
            <person name="Carballo J."/>
            <person name="Santos B.A.C.M."/>
            <person name="Zappacosta D."/>
            <person name="Garbus I."/>
            <person name="Selva J.P."/>
            <person name="Gallo C.A."/>
            <person name="Diaz A."/>
            <person name="Albertini E."/>
            <person name="Caccamo M."/>
            <person name="Echenique V."/>
        </authorList>
    </citation>
    <scope>NUCLEOTIDE SEQUENCE [LARGE SCALE GENOMIC DNA]</scope>
    <source>
        <strain evidence="2">cv. Victoria</strain>
        <tissue evidence="1">Leaf</tissue>
    </source>
</reference>
<gene>
    <name evidence="1" type="ORF">EJB05_02493</name>
</gene>
<keyword evidence="2" id="KW-1185">Reference proteome</keyword>
<comment type="caution">
    <text evidence="1">The sequence shown here is derived from an EMBL/GenBank/DDBJ whole genome shotgun (WGS) entry which is preliminary data.</text>
</comment>
<accession>A0A5J9WTC1</accession>